<feature type="domain" description="MraZ" evidence="2">
    <location>
        <begin position="16"/>
        <end position="84"/>
    </location>
</feature>
<comment type="subcellular location">
    <subcellularLocation>
        <location evidence="1">Cytoplasm</location>
        <location evidence="1">Nucleoid</location>
    </subcellularLocation>
</comment>
<dbReference type="CDD" id="cd16320">
    <property type="entry name" value="MraZ_N"/>
    <property type="match status" value="1"/>
</dbReference>
<evidence type="ECO:0000313" key="4">
    <source>
        <dbReference type="Proteomes" id="UP001179121"/>
    </source>
</evidence>
<keyword evidence="1" id="KW-0804">Transcription</keyword>
<name>A0AA86MXL5_9BACT</name>
<dbReference type="InterPro" id="IPR035642">
    <property type="entry name" value="MraZ_N"/>
</dbReference>
<dbReference type="InterPro" id="IPR038619">
    <property type="entry name" value="MraZ_sf"/>
</dbReference>
<dbReference type="CDD" id="cd16321">
    <property type="entry name" value="MraZ_C"/>
    <property type="match status" value="1"/>
</dbReference>
<dbReference type="GO" id="GO:0003700">
    <property type="term" value="F:DNA-binding transcription factor activity"/>
    <property type="evidence" value="ECO:0007669"/>
    <property type="project" value="UniProtKB-UniRule"/>
</dbReference>
<dbReference type="Gene3D" id="3.40.1550.20">
    <property type="entry name" value="Transcriptional regulator MraZ domain"/>
    <property type="match status" value="1"/>
</dbReference>
<keyword evidence="1" id="KW-0238">DNA-binding</keyword>
<evidence type="ECO:0000313" key="3">
    <source>
        <dbReference type="EMBL" id="CAI4030932.1"/>
    </source>
</evidence>
<dbReference type="GO" id="GO:0000976">
    <property type="term" value="F:transcription cis-regulatory region binding"/>
    <property type="evidence" value="ECO:0007669"/>
    <property type="project" value="TreeGrafter"/>
</dbReference>
<proteinExistence type="inferred from homology"/>
<comment type="similarity">
    <text evidence="1">Belongs to the MraZ family.</text>
</comment>
<dbReference type="PANTHER" id="PTHR34701">
    <property type="entry name" value="TRANSCRIPTIONAL REGULATOR MRAZ"/>
    <property type="match status" value="1"/>
</dbReference>
<dbReference type="AlphaFoldDB" id="A0AA86MXL5"/>
<dbReference type="EMBL" id="OX365700">
    <property type="protein sequence ID" value="CAI4030932.1"/>
    <property type="molecule type" value="Genomic_DNA"/>
</dbReference>
<dbReference type="HAMAP" id="MF_01008">
    <property type="entry name" value="MraZ"/>
    <property type="match status" value="1"/>
</dbReference>
<sequence length="160" mass="18782">MDLGNLREEKRGQSYFAGEYLCKVDEKGRFIMPSPIREQIEAEARGVVFLKGPEQSLWIYTAPEWERVLGRMQSKLDEDQSRLFMHFIVSEAGNSDLDKTGRVLIPGRLRKLIPLDEDQEVVLVGMYHRIELWNPSDWRRYISKTEDHYEQNIGKILNLL</sequence>
<evidence type="ECO:0000259" key="2">
    <source>
        <dbReference type="Pfam" id="PF02381"/>
    </source>
</evidence>
<dbReference type="PANTHER" id="PTHR34701:SF1">
    <property type="entry name" value="TRANSCRIPTIONAL REGULATOR MRAZ"/>
    <property type="match status" value="1"/>
</dbReference>
<gene>
    <name evidence="1" type="primary">mraZ</name>
    <name evidence="3" type="ORF">DNFV4_01364</name>
</gene>
<keyword evidence="1" id="KW-0963">Cytoplasm</keyword>
<dbReference type="KEGG" id="nti:DNFV4_01364"/>
<keyword evidence="4" id="KW-1185">Reference proteome</keyword>
<dbReference type="Proteomes" id="UP001179121">
    <property type="component" value="Chromosome"/>
</dbReference>
<dbReference type="GO" id="GO:2000143">
    <property type="term" value="P:negative regulation of DNA-templated transcription initiation"/>
    <property type="evidence" value="ECO:0007669"/>
    <property type="project" value="TreeGrafter"/>
</dbReference>
<dbReference type="InterPro" id="IPR020603">
    <property type="entry name" value="MraZ_dom"/>
</dbReference>
<evidence type="ECO:0000256" key="1">
    <source>
        <dbReference type="HAMAP-Rule" id="MF_01008"/>
    </source>
</evidence>
<dbReference type="RefSeq" id="WP_289267900.1">
    <property type="nucleotide sequence ID" value="NZ_OX365700.1"/>
</dbReference>
<dbReference type="SUPFAM" id="SSF89447">
    <property type="entry name" value="AbrB/MazE/MraZ-like"/>
    <property type="match status" value="1"/>
</dbReference>
<reference evidence="3" key="1">
    <citation type="submission" date="2022-10" db="EMBL/GenBank/DDBJ databases">
        <authorList>
            <person name="Koch H."/>
        </authorList>
    </citation>
    <scope>NUCLEOTIDE SEQUENCE</scope>
    <source>
        <strain evidence="3">DNF</strain>
    </source>
</reference>
<accession>A0AA86MXL5</accession>
<dbReference type="GO" id="GO:0009295">
    <property type="term" value="C:nucleoid"/>
    <property type="evidence" value="ECO:0007669"/>
    <property type="project" value="UniProtKB-SubCell"/>
</dbReference>
<feature type="domain" description="MraZ" evidence="2">
    <location>
        <begin position="90"/>
        <end position="146"/>
    </location>
</feature>
<dbReference type="GO" id="GO:0005737">
    <property type="term" value="C:cytoplasm"/>
    <property type="evidence" value="ECO:0007669"/>
    <property type="project" value="UniProtKB-UniRule"/>
</dbReference>
<dbReference type="InterPro" id="IPR003444">
    <property type="entry name" value="MraZ"/>
</dbReference>
<comment type="subunit">
    <text evidence="1">Forms oligomers.</text>
</comment>
<dbReference type="Pfam" id="PF02381">
    <property type="entry name" value="MraZ"/>
    <property type="match status" value="2"/>
</dbReference>
<organism evidence="3 4">
    <name type="scientific">Nitrospira tepida</name>
    <dbReference type="NCBI Taxonomy" id="2973512"/>
    <lineage>
        <taxon>Bacteria</taxon>
        <taxon>Pseudomonadati</taxon>
        <taxon>Nitrospirota</taxon>
        <taxon>Nitrospiria</taxon>
        <taxon>Nitrospirales</taxon>
        <taxon>Nitrospiraceae</taxon>
        <taxon>Nitrospira</taxon>
    </lineage>
</organism>
<dbReference type="InterPro" id="IPR035644">
    <property type="entry name" value="MraZ_C"/>
</dbReference>
<protein>
    <recommendedName>
        <fullName evidence="1">Transcriptional regulator MraZ</fullName>
    </recommendedName>
</protein>
<dbReference type="InterPro" id="IPR037914">
    <property type="entry name" value="SpoVT-AbrB_sf"/>
</dbReference>
<keyword evidence="1" id="KW-0805">Transcription regulation</keyword>